<dbReference type="AlphaFoldDB" id="A0A830CVP5"/>
<dbReference type="OrthoDB" id="1303002at2759"/>
<dbReference type="EMBL" id="BMAC01000799">
    <property type="protein sequence ID" value="GFQ03080.1"/>
    <property type="molecule type" value="Genomic_DNA"/>
</dbReference>
<gene>
    <name evidence="2" type="ORF">PHJA_002451800</name>
</gene>
<feature type="region of interest" description="Disordered" evidence="1">
    <location>
        <begin position="135"/>
        <end position="160"/>
    </location>
</feature>
<proteinExistence type="predicted"/>
<evidence type="ECO:0008006" key="4">
    <source>
        <dbReference type="Google" id="ProtNLM"/>
    </source>
</evidence>
<protein>
    <recommendedName>
        <fullName evidence="4">Transposase</fullName>
    </recommendedName>
</protein>
<dbReference type="InterPro" id="IPR004252">
    <property type="entry name" value="Probable_transposase_24"/>
</dbReference>
<dbReference type="Proteomes" id="UP000653305">
    <property type="component" value="Unassembled WGS sequence"/>
</dbReference>
<feature type="compositionally biased region" description="Basic and acidic residues" evidence="1">
    <location>
        <begin position="135"/>
        <end position="145"/>
    </location>
</feature>
<reference evidence="2" key="1">
    <citation type="submission" date="2020-07" db="EMBL/GenBank/DDBJ databases">
        <title>Ethylene signaling mediates host invasion by parasitic plants.</title>
        <authorList>
            <person name="Yoshida S."/>
        </authorList>
    </citation>
    <scope>NUCLEOTIDE SEQUENCE</scope>
    <source>
        <strain evidence="2">Okayama</strain>
    </source>
</reference>
<sequence length="334" mass="38381">MDLAINMPHPRGGNGGLPRCWVVGKKRPRLMPGNVSRVIRKIIIKNIHKDGVNWKGVPDTHREEYFQTFKNHFRWDSTDEPAVWNAFMKQAAVRYRDIMTRFKNAPGCKKPDCVSQEVWEKWLAYWSRPEVIAKSEKARRNRQSEKAGPGTGCSRHSGGSRSAYAHALALEKEKGRAPDAYECSMRIHKRKDGTFVDERARMISAAVEEQARADRVAAGHDNIDMTQIYVQVVGVNKQCLFGSGSNVEAYVDLGPSARPPPIDEAAVRRRVTQELQQQFTQQMAERDARLQQQLDAHWREIEQQMQAMQTQMMDELCRRGRFHLLNFPDDYAFL</sequence>
<keyword evidence="3" id="KW-1185">Reference proteome</keyword>
<evidence type="ECO:0000313" key="2">
    <source>
        <dbReference type="EMBL" id="GFQ03080.1"/>
    </source>
</evidence>
<dbReference type="Pfam" id="PF03004">
    <property type="entry name" value="Transposase_24"/>
    <property type="match status" value="1"/>
</dbReference>
<comment type="caution">
    <text evidence="2">The sequence shown here is derived from an EMBL/GenBank/DDBJ whole genome shotgun (WGS) entry which is preliminary data.</text>
</comment>
<accession>A0A830CVP5</accession>
<evidence type="ECO:0000313" key="3">
    <source>
        <dbReference type="Proteomes" id="UP000653305"/>
    </source>
</evidence>
<evidence type="ECO:0000256" key="1">
    <source>
        <dbReference type="SAM" id="MobiDB-lite"/>
    </source>
</evidence>
<name>A0A830CVP5_9LAMI</name>
<organism evidence="2 3">
    <name type="scientific">Phtheirospermum japonicum</name>
    <dbReference type="NCBI Taxonomy" id="374723"/>
    <lineage>
        <taxon>Eukaryota</taxon>
        <taxon>Viridiplantae</taxon>
        <taxon>Streptophyta</taxon>
        <taxon>Embryophyta</taxon>
        <taxon>Tracheophyta</taxon>
        <taxon>Spermatophyta</taxon>
        <taxon>Magnoliopsida</taxon>
        <taxon>eudicotyledons</taxon>
        <taxon>Gunneridae</taxon>
        <taxon>Pentapetalae</taxon>
        <taxon>asterids</taxon>
        <taxon>lamiids</taxon>
        <taxon>Lamiales</taxon>
        <taxon>Orobanchaceae</taxon>
        <taxon>Orobanchaceae incertae sedis</taxon>
        <taxon>Phtheirospermum</taxon>
    </lineage>
</organism>